<proteinExistence type="predicted"/>
<dbReference type="Pfam" id="PF18718">
    <property type="entry name" value="CxC5"/>
    <property type="match status" value="1"/>
</dbReference>
<accession>A0AAW0BIF0</accession>
<evidence type="ECO:0008006" key="6">
    <source>
        <dbReference type="Google" id="ProtNLM"/>
    </source>
</evidence>
<dbReference type="Proteomes" id="UP001362999">
    <property type="component" value="Unassembled WGS sequence"/>
</dbReference>
<feature type="region of interest" description="Disordered" evidence="1">
    <location>
        <begin position="330"/>
        <end position="349"/>
    </location>
</feature>
<name>A0AAW0BIF0_9AGAR</name>
<reference evidence="4 5" key="1">
    <citation type="journal article" date="2024" name="J Genomics">
        <title>Draft genome sequencing and assembly of Favolaschia claudopus CIRM-BRFM 2984 isolated from oak limbs.</title>
        <authorList>
            <person name="Navarro D."/>
            <person name="Drula E."/>
            <person name="Chaduli D."/>
            <person name="Cazenave R."/>
            <person name="Ahrendt S."/>
            <person name="Wang J."/>
            <person name="Lipzen A."/>
            <person name="Daum C."/>
            <person name="Barry K."/>
            <person name="Grigoriev I.V."/>
            <person name="Favel A."/>
            <person name="Rosso M.N."/>
            <person name="Martin F."/>
        </authorList>
    </citation>
    <scope>NUCLEOTIDE SEQUENCE [LARGE SCALE GENOMIC DNA]</scope>
    <source>
        <strain evidence="4 5">CIRM-BRFM 2984</strain>
    </source>
</reference>
<evidence type="ECO:0000256" key="1">
    <source>
        <dbReference type="SAM" id="MobiDB-lite"/>
    </source>
</evidence>
<feature type="region of interest" description="Disordered" evidence="1">
    <location>
        <begin position="199"/>
        <end position="237"/>
    </location>
</feature>
<feature type="domain" description="CxC6 like cysteine cluster associated with KDZ" evidence="3">
    <location>
        <begin position="244"/>
        <end position="310"/>
    </location>
</feature>
<evidence type="ECO:0000259" key="3">
    <source>
        <dbReference type="Pfam" id="PF18721"/>
    </source>
</evidence>
<dbReference type="InterPro" id="IPR041539">
    <property type="entry name" value="CxC5"/>
</dbReference>
<organism evidence="4 5">
    <name type="scientific">Favolaschia claudopus</name>
    <dbReference type="NCBI Taxonomy" id="2862362"/>
    <lineage>
        <taxon>Eukaryota</taxon>
        <taxon>Fungi</taxon>
        <taxon>Dikarya</taxon>
        <taxon>Basidiomycota</taxon>
        <taxon>Agaricomycotina</taxon>
        <taxon>Agaricomycetes</taxon>
        <taxon>Agaricomycetidae</taxon>
        <taxon>Agaricales</taxon>
        <taxon>Marasmiineae</taxon>
        <taxon>Mycenaceae</taxon>
        <taxon>Favolaschia</taxon>
    </lineage>
</organism>
<feature type="compositionally biased region" description="Pro residues" evidence="1">
    <location>
        <begin position="207"/>
        <end position="221"/>
    </location>
</feature>
<gene>
    <name evidence="4" type="ORF">R3P38DRAFT_3268154</name>
</gene>
<evidence type="ECO:0000313" key="4">
    <source>
        <dbReference type="EMBL" id="KAK7026567.1"/>
    </source>
</evidence>
<feature type="domain" description="CxC5 like cysteine cluster associated with KDZ" evidence="2">
    <location>
        <begin position="6"/>
        <end position="98"/>
    </location>
</feature>
<evidence type="ECO:0000259" key="2">
    <source>
        <dbReference type="Pfam" id="PF18718"/>
    </source>
</evidence>
<dbReference type="InterPro" id="IPR040898">
    <property type="entry name" value="CxC6"/>
</dbReference>
<protein>
    <recommendedName>
        <fullName evidence="6">CxC6 like cysteine cluster associated with KDZ domain-containing protein</fullName>
    </recommendedName>
</protein>
<dbReference type="AlphaFoldDB" id="A0AAW0BIF0"/>
<dbReference type="Pfam" id="PF18721">
    <property type="entry name" value="CxC6"/>
    <property type="match status" value="1"/>
</dbReference>
<keyword evidence="5" id="KW-1185">Reference proteome</keyword>
<evidence type="ECO:0000313" key="5">
    <source>
        <dbReference type="Proteomes" id="UP001362999"/>
    </source>
</evidence>
<comment type="caution">
    <text evidence="4">The sequence shown here is derived from an EMBL/GenBank/DDBJ whole genome shotgun (WGS) entry which is preliminary data.</text>
</comment>
<dbReference type="EMBL" id="JAWWNJ010000031">
    <property type="protein sequence ID" value="KAK7026567.1"/>
    <property type="molecule type" value="Genomic_DNA"/>
</dbReference>
<sequence>MIPYSKDQRVWLLDANFRWISADLLVGECARCKAIYYPDTITRKSPGRKRVQELEYDAEYLRVSKHGVWVHRKIAEAQEAALLDLRSGWSRWADWINRLTKDVNVKFTYRQSQRLFMEHFCRRLLVSHGKSAGFTCEAHPPTRVLAELVRERIGKNGGVIARAMTHGCKDCTHVKRYRVVGVGDEQDEGGDSTGIAGFDSTADMETPLPPNTVPQPLPPNLPQALPQQEAPPPGSPRGHVRLGVMDGKTFKHKKCALPDCEGPLVNFKNGRFCQTHLDHESICGILACGRPTESAESLTCNDQAHKDWYKQYEQRFLRLSFPGVKRVIRRQNQDAADEENPDPHGPTLQVNLPALGNTPGQQVVHTFKARSIYCIETIQWACGFPIGWGKCYRGEGPSQVLSFINKVWEDYPEARPNFIVYDKACELLRHIVTQNPSDAWLNTTKFIVDAWHYISHKAGDVLCRTWCNPAPKDGSQPDLVLTEVDDNGTAHQTRAFNTETAEQFNSWLNGFEAQARQMTDVNFDLYIHVLMMLYMEKMEETITRKDRWLTEDFLDAVNGLTEDI</sequence>